<evidence type="ECO:0008006" key="3">
    <source>
        <dbReference type="Google" id="ProtNLM"/>
    </source>
</evidence>
<dbReference type="EMBL" id="JASJUS010000004">
    <property type="protein sequence ID" value="MDL2076030.1"/>
    <property type="molecule type" value="Genomic_DNA"/>
</dbReference>
<reference evidence="1 2" key="1">
    <citation type="submission" date="2023-05" db="EMBL/GenBank/DDBJ databases">
        <title>Streptomyces fuscus sp. nov., a brown-black pigment producing actinomyces isolated from dry sand of Sea duck farm.</title>
        <authorList>
            <person name="Xie J."/>
            <person name="Shen N."/>
        </authorList>
    </citation>
    <scope>NUCLEOTIDE SEQUENCE [LARGE SCALE GENOMIC DNA]</scope>
    <source>
        <strain evidence="1 2">GXMU-J15</strain>
    </source>
</reference>
<keyword evidence="2" id="KW-1185">Reference proteome</keyword>
<sequence length="132" mass="14474">MAVERTSWWMPPGSIEVRTVAAGGWWDAVRAPLDLGVQALWHLGDDSGAVIRDGFGGRLYWMVPPGSAAGWDMPLVRVLGRGSHVVVPPVHRVMGPGLCWQIPPTREREWTDPSRLRAALRTALLSEASRTA</sequence>
<evidence type="ECO:0000313" key="2">
    <source>
        <dbReference type="Proteomes" id="UP001241926"/>
    </source>
</evidence>
<proteinExistence type="predicted"/>
<organism evidence="1 2">
    <name type="scientific">Streptomyces fuscus</name>
    <dbReference type="NCBI Taxonomy" id="3048495"/>
    <lineage>
        <taxon>Bacteria</taxon>
        <taxon>Bacillati</taxon>
        <taxon>Actinomycetota</taxon>
        <taxon>Actinomycetes</taxon>
        <taxon>Kitasatosporales</taxon>
        <taxon>Streptomycetaceae</taxon>
        <taxon>Streptomyces</taxon>
    </lineage>
</organism>
<dbReference type="Proteomes" id="UP001241926">
    <property type="component" value="Unassembled WGS sequence"/>
</dbReference>
<comment type="caution">
    <text evidence="1">The sequence shown here is derived from an EMBL/GenBank/DDBJ whole genome shotgun (WGS) entry which is preliminary data.</text>
</comment>
<gene>
    <name evidence="1" type="ORF">QNN03_06205</name>
</gene>
<name>A0ABT7ITX0_9ACTN</name>
<protein>
    <recommendedName>
        <fullName evidence="3">DNA primase/polymerase bifunctional N-terminal domain-containing protein</fullName>
    </recommendedName>
</protein>
<evidence type="ECO:0000313" key="1">
    <source>
        <dbReference type="EMBL" id="MDL2076030.1"/>
    </source>
</evidence>
<dbReference type="RefSeq" id="WP_093719924.1">
    <property type="nucleotide sequence ID" value="NZ_JASJUS010000004.1"/>
</dbReference>
<accession>A0ABT7ITX0</accession>